<feature type="domain" description="Bacteriophage T5 Orf172 DNA-binding" evidence="2">
    <location>
        <begin position="442"/>
        <end position="525"/>
    </location>
</feature>
<keyword evidence="4" id="KW-1185">Reference proteome</keyword>
<dbReference type="InterPro" id="IPR018306">
    <property type="entry name" value="Phage_T5_Orf172_DNA-bd"/>
</dbReference>
<evidence type="ECO:0000313" key="4">
    <source>
        <dbReference type="Proteomes" id="UP000189661"/>
    </source>
</evidence>
<evidence type="ECO:0000256" key="1">
    <source>
        <dbReference type="SAM" id="Coils"/>
    </source>
</evidence>
<name>A0ABM6ITA4_9BACL</name>
<dbReference type="RefSeq" id="WP_078080491.1">
    <property type="nucleotide sequence ID" value="NZ_CP019401.1"/>
</dbReference>
<evidence type="ECO:0000259" key="2">
    <source>
        <dbReference type="SMART" id="SM00974"/>
    </source>
</evidence>
<feature type="coiled-coil region" evidence="1">
    <location>
        <begin position="8"/>
        <end position="200"/>
    </location>
</feature>
<protein>
    <recommendedName>
        <fullName evidence="2">Bacteriophage T5 Orf172 DNA-binding domain-containing protein</fullName>
    </recommendedName>
</protein>
<organism evidence="3 4">
    <name type="scientific">Planococcus faecalis</name>
    <dbReference type="NCBI Taxonomy" id="1598147"/>
    <lineage>
        <taxon>Bacteria</taxon>
        <taxon>Bacillati</taxon>
        <taxon>Bacillota</taxon>
        <taxon>Bacilli</taxon>
        <taxon>Bacillales</taxon>
        <taxon>Caryophanaceae</taxon>
        <taxon>Planococcus</taxon>
    </lineage>
</organism>
<evidence type="ECO:0000313" key="3">
    <source>
        <dbReference type="EMBL" id="AQU79572.1"/>
    </source>
</evidence>
<dbReference type="EMBL" id="CP019401">
    <property type="protein sequence ID" value="AQU79572.1"/>
    <property type="molecule type" value="Genomic_DNA"/>
</dbReference>
<reference evidence="3 4" key="1">
    <citation type="submission" date="2017-01" db="EMBL/GenBank/DDBJ databases">
        <title>Planococcus faecalis genome complete sequence.</title>
        <authorList>
            <person name="Lee P.C."/>
        </authorList>
    </citation>
    <scope>NUCLEOTIDE SEQUENCE [LARGE SCALE GENOMIC DNA]</scope>
    <source>
        <strain evidence="3 4">AJ003</strain>
    </source>
</reference>
<sequence>MFVTKKTYQEAQDRIGALEKELEEKNVHLLLQQSENKHFKQDFQNLQGDYSALQNQLEEMSTTIDNLEVLKRQVSSFEAKVEDNKLEILALESQINEKTTHLNFLKEKIQEDETFLNKVTNERTQTSLELSNLIEEVNRTAEDRYLKATEIERGLIEELDQKLEFQKEQVKQHQNDLVELEEQLINKEKVLHNYRELKESFVMARDERNFQSVAFYKKDFPFTTTEKFKDELNDNYQKQREMIKQKRVVIEGTSWTVNGSLREGRKMTDLNIKGMIRSYNIECDNAIASLKYANFDTVESRMDKSLASINKLNAKNALVICDEYHQLKIEELKLVYELKLFEQEEKEKLRVLREEERERRKVEREIKEKTVEYNKHQKEVEKELSALHKQNIEANEDDSAVLNRINELYDSLELIEKKREELEYIHLVGKSGYVYIISNIGAFGKDVYKIGMTRRLEPADRIRELSGAAVPFEYDVHAMILTDDAPHLESHLHAAFNTDRVNLVNNRKEFFNVKLEQIKQEVFSIVGKNVVFEDEPTGKNYYESLAIKNALTNQNSDYVGLVLLN</sequence>
<accession>A0ABM6ITA4</accession>
<dbReference type="Proteomes" id="UP000189661">
    <property type="component" value="Chromosome"/>
</dbReference>
<dbReference type="Pfam" id="PF10544">
    <property type="entry name" value="T5orf172"/>
    <property type="match status" value="1"/>
</dbReference>
<dbReference type="Pfam" id="PF13250">
    <property type="entry name" value="SNIPE"/>
    <property type="match status" value="1"/>
</dbReference>
<dbReference type="InterPro" id="IPR025280">
    <property type="entry name" value="SNIPE"/>
</dbReference>
<dbReference type="SMART" id="SM00974">
    <property type="entry name" value="T5orf172"/>
    <property type="match status" value="1"/>
</dbReference>
<feature type="coiled-coil region" evidence="1">
    <location>
        <begin position="338"/>
        <end position="425"/>
    </location>
</feature>
<gene>
    <name evidence="3" type="ORF">AJGP001_10010</name>
</gene>
<keyword evidence="1" id="KW-0175">Coiled coil</keyword>
<proteinExistence type="predicted"/>